<evidence type="ECO:0000313" key="4">
    <source>
        <dbReference type="EMBL" id="SFC29696.1"/>
    </source>
</evidence>
<dbReference type="EMBL" id="JARJLR010000161">
    <property type="protein sequence ID" value="MDF3841769.1"/>
    <property type="molecule type" value="Genomic_DNA"/>
</dbReference>
<organism evidence="4 5">
    <name type="scientific">Pseudomonas citronellolis</name>
    <dbReference type="NCBI Taxonomy" id="53408"/>
    <lineage>
        <taxon>Bacteria</taxon>
        <taxon>Pseudomonadati</taxon>
        <taxon>Pseudomonadota</taxon>
        <taxon>Gammaproteobacteria</taxon>
        <taxon>Pseudomonadales</taxon>
        <taxon>Pseudomonadaceae</taxon>
        <taxon>Pseudomonas</taxon>
    </lineage>
</organism>
<name>A0AAQ1HK43_9PSED</name>
<evidence type="ECO:0000256" key="1">
    <source>
        <dbReference type="SAM" id="MobiDB-lite"/>
    </source>
</evidence>
<reference evidence="3" key="2">
    <citation type="submission" date="2023-03" db="EMBL/GenBank/DDBJ databases">
        <title>Draft assemblies of triclosan tolerant bacteria isolated from returned activated sludge.</title>
        <authorList>
            <person name="Van Hamelsveld S."/>
        </authorList>
    </citation>
    <scope>NUCLEOTIDE SEQUENCE</scope>
    <source>
        <strain evidence="3">GW210015_S63</strain>
    </source>
</reference>
<evidence type="ECO:0000256" key="2">
    <source>
        <dbReference type="SAM" id="Phobius"/>
    </source>
</evidence>
<feature type="transmembrane region" description="Helical" evidence="2">
    <location>
        <begin position="13"/>
        <end position="35"/>
    </location>
</feature>
<protein>
    <submittedName>
        <fullName evidence="4">Uncharacterized protein</fullName>
    </submittedName>
</protein>
<reference evidence="4 5" key="1">
    <citation type="submission" date="2016-10" db="EMBL/GenBank/DDBJ databases">
        <authorList>
            <person name="Varghese N."/>
            <person name="Submissions S."/>
        </authorList>
    </citation>
    <scope>NUCLEOTIDE SEQUENCE [LARGE SCALE GENOMIC DNA]</scope>
    <source>
        <strain evidence="4 5">LMG 18378</strain>
    </source>
</reference>
<evidence type="ECO:0000313" key="3">
    <source>
        <dbReference type="EMBL" id="MDF3841769.1"/>
    </source>
</evidence>
<dbReference type="AlphaFoldDB" id="A0AAQ1HK43"/>
<sequence>MAKSTFARELERALIKAVIGLGAGLLIWFVGMQVITHTFSNMQEEMLVNTHAAQERANAKLRELQARQEAERQQRQVRQTMSEEEARRQSAVEQQRANEAWAAQIERQREKDAAWQDFYKEPRGCSNWQTDQQMVECQNQKLRAKREFERKWKAGEIAGKG</sequence>
<keyword evidence="2" id="KW-1133">Transmembrane helix</keyword>
<dbReference type="Proteomes" id="UP000183385">
    <property type="component" value="Unassembled WGS sequence"/>
</dbReference>
<comment type="caution">
    <text evidence="4">The sequence shown here is derived from an EMBL/GenBank/DDBJ whole genome shotgun (WGS) entry which is preliminary data.</text>
</comment>
<dbReference type="RefSeq" id="WP_009615035.1">
    <property type="nucleotide sequence ID" value="NZ_BDGS01000001.1"/>
</dbReference>
<proteinExistence type="predicted"/>
<keyword evidence="2" id="KW-0472">Membrane</keyword>
<dbReference type="Proteomes" id="UP001220662">
    <property type="component" value="Unassembled WGS sequence"/>
</dbReference>
<accession>A0AAQ1HK43</accession>
<gene>
    <name evidence="3" type="ORF">P3W55_08590</name>
    <name evidence="4" type="ORF">SAMN05216577_104128</name>
</gene>
<feature type="region of interest" description="Disordered" evidence="1">
    <location>
        <begin position="67"/>
        <end position="95"/>
    </location>
</feature>
<keyword evidence="5" id="KW-1185">Reference proteome</keyword>
<evidence type="ECO:0000313" key="5">
    <source>
        <dbReference type="Proteomes" id="UP000183385"/>
    </source>
</evidence>
<keyword evidence="2" id="KW-0812">Transmembrane</keyword>
<dbReference type="EMBL" id="FOLS01000004">
    <property type="protein sequence ID" value="SFC29696.1"/>
    <property type="molecule type" value="Genomic_DNA"/>
</dbReference>